<name>A0A2M7MG91_9BACT</name>
<dbReference type="Proteomes" id="UP000230658">
    <property type="component" value="Unassembled WGS sequence"/>
</dbReference>
<accession>A0A2M7MG91</accession>
<feature type="non-terminal residue" evidence="2">
    <location>
        <position position="172"/>
    </location>
</feature>
<organism evidence="2 3">
    <name type="scientific">Candidatus Kuenenbacteria bacterium CG_4_10_14_3_um_filter_39_14</name>
    <dbReference type="NCBI Taxonomy" id="1974614"/>
    <lineage>
        <taxon>Bacteria</taxon>
        <taxon>Candidatus Kueneniibacteriota</taxon>
    </lineage>
</organism>
<evidence type="ECO:0000313" key="2">
    <source>
        <dbReference type="EMBL" id="PIX92110.1"/>
    </source>
</evidence>
<keyword evidence="1" id="KW-0732">Signal</keyword>
<evidence type="ECO:0000256" key="1">
    <source>
        <dbReference type="SAM" id="SignalP"/>
    </source>
</evidence>
<reference evidence="3" key="1">
    <citation type="submission" date="2017-09" db="EMBL/GenBank/DDBJ databases">
        <title>Depth-based differentiation of microbial function through sediment-hosted aquifers and enrichment of novel symbionts in the deep terrestrial subsurface.</title>
        <authorList>
            <person name="Probst A.J."/>
            <person name="Ladd B."/>
            <person name="Jarett J.K."/>
            <person name="Geller-Mcgrath D.E."/>
            <person name="Sieber C.M.K."/>
            <person name="Emerson J.B."/>
            <person name="Anantharaman K."/>
            <person name="Thomas B.C."/>
            <person name="Malmstrom R."/>
            <person name="Stieglmeier M."/>
            <person name="Klingl A."/>
            <person name="Woyke T."/>
            <person name="Ryan C.M."/>
            <person name="Banfield J.F."/>
        </authorList>
    </citation>
    <scope>NUCLEOTIDE SEQUENCE [LARGE SCALE GENOMIC DNA]</scope>
</reference>
<dbReference type="AlphaFoldDB" id="A0A2M7MG91"/>
<dbReference type="EMBL" id="PFJV01000088">
    <property type="protein sequence ID" value="PIX92110.1"/>
    <property type="molecule type" value="Genomic_DNA"/>
</dbReference>
<gene>
    <name evidence="2" type="ORF">COZ26_03630</name>
</gene>
<evidence type="ECO:0000313" key="3">
    <source>
        <dbReference type="Proteomes" id="UP000230658"/>
    </source>
</evidence>
<comment type="caution">
    <text evidence="2">The sequence shown here is derived from an EMBL/GenBank/DDBJ whole genome shotgun (WGS) entry which is preliminary data.</text>
</comment>
<sequence>MKKVIIISLVFAMSLGLVVSAMADQTAVTQLTPQTSGGSSDPIRIKAKWEMLNLVTGAPAGVGEAGKDDSTDPGAQFAASGQWNANMNYTVCAIVHGPEKNIDNIDRVIAEIYYPNTPMHTSGHSSCDTLSGAVKNDNGAEIDNPSGGCSAKIEQNFLTKLSQADGKDLVCN</sequence>
<protein>
    <submittedName>
        <fullName evidence="2">Uncharacterized protein</fullName>
    </submittedName>
</protein>
<proteinExistence type="predicted"/>
<feature type="signal peptide" evidence="1">
    <location>
        <begin position="1"/>
        <end position="23"/>
    </location>
</feature>
<feature type="chain" id="PRO_5014869951" evidence="1">
    <location>
        <begin position="24"/>
        <end position="172"/>
    </location>
</feature>